<protein>
    <submittedName>
        <fullName evidence="1">Uncharacterized protein</fullName>
    </submittedName>
</protein>
<gene>
    <name evidence="1" type="ORF">CWATWH0005_3814</name>
</gene>
<dbReference type="GeneID" id="88767722"/>
<comment type="caution">
    <text evidence="1">The sequence shown here is derived from an EMBL/GenBank/DDBJ whole genome shotgun (WGS) entry which is preliminary data.</text>
</comment>
<reference evidence="1 2" key="2">
    <citation type="submission" date="2013-09" db="EMBL/GenBank/DDBJ databases">
        <title>Whole genome comparison of six Crocosphaera watsonii strains with differing phenotypes.</title>
        <authorList>
            <person name="Bench S.R."/>
            <person name="Heller P."/>
            <person name="Frank I."/>
            <person name="Arciniega M."/>
            <person name="Shilova I.N."/>
            <person name="Zehr J.P."/>
        </authorList>
    </citation>
    <scope>NUCLEOTIDE SEQUENCE [LARGE SCALE GENOMIC DNA]</scope>
    <source>
        <strain evidence="1 2">WH 0005</strain>
    </source>
</reference>
<dbReference type="EMBL" id="CAQL01000827">
    <property type="protein sequence ID" value="CCQ57443.1"/>
    <property type="molecule type" value="Genomic_DNA"/>
</dbReference>
<sequence length="131" mass="14793">MNNLTKGLLFTLTSILVSPLMTNEVKAEEFCVRSIANPCKPEVSEMSEQAKRRAERILDSDNCALYTYGNEPQIHCAYGRAEKRQQILNDVRAGRARPFYGDGRTLGFYIEEVGLNQVVVTLDNLDVNYSQ</sequence>
<accession>T2IWS1</accession>
<evidence type="ECO:0000313" key="2">
    <source>
        <dbReference type="Proteomes" id="UP000017981"/>
    </source>
</evidence>
<dbReference type="AlphaFoldDB" id="T2IWS1"/>
<proteinExistence type="predicted"/>
<dbReference type="RefSeq" id="WP_021833503.1">
    <property type="nucleotide sequence ID" value="NZ_CAQL01000827.1"/>
</dbReference>
<organism evidence="1 2">
    <name type="scientific">Crocosphaera watsonii WH 0005</name>
    <dbReference type="NCBI Taxonomy" id="423472"/>
    <lineage>
        <taxon>Bacteria</taxon>
        <taxon>Bacillati</taxon>
        <taxon>Cyanobacteriota</taxon>
        <taxon>Cyanophyceae</taxon>
        <taxon>Oscillatoriophycideae</taxon>
        <taxon>Chroococcales</taxon>
        <taxon>Aphanothecaceae</taxon>
        <taxon>Crocosphaera</taxon>
    </lineage>
</organism>
<dbReference type="Proteomes" id="UP000017981">
    <property type="component" value="Unassembled WGS sequence"/>
</dbReference>
<reference evidence="1 2" key="1">
    <citation type="submission" date="2013-01" db="EMBL/GenBank/DDBJ databases">
        <authorList>
            <person name="Bench S."/>
        </authorList>
    </citation>
    <scope>NUCLEOTIDE SEQUENCE [LARGE SCALE GENOMIC DNA]</scope>
    <source>
        <strain evidence="1 2">WH 0005</strain>
    </source>
</reference>
<evidence type="ECO:0000313" key="1">
    <source>
        <dbReference type="EMBL" id="CCQ57443.1"/>
    </source>
</evidence>
<name>T2IWS1_CROWT</name>